<dbReference type="GO" id="GO:0003677">
    <property type="term" value="F:DNA binding"/>
    <property type="evidence" value="ECO:0007669"/>
    <property type="project" value="InterPro"/>
</dbReference>
<name>A0A6C2C9Q7_9LACO</name>
<dbReference type="InterPro" id="IPR011335">
    <property type="entry name" value="Restrct_endonuc-II-like"/>
</dbReference>
<dbReference type="OrthoDB" id="9803736at2"/>
<sequence>MRQAIIKALISLGGDTTRDDVKRWLVTNTDLITAETLTQEKVSKKTQRAYQQFAFPFNFSLKTLEMIGLIDISERSKIKGLNLVLAHELVANATRTNELTDQVWAKSRDAKANESIDGSGDDVEEEIVDELNTSDYIDAWRGKVLASLKDMNPIKFEAFSRNLISKMQIELDEKIGVVASGDGGLDGFGYLTTDDFRTVRVALQSKRWAGNVGSPEIDKFRGAMDKRNAEYGIFITTGVFTPAAMKAAREGTRVITLIDQEKMLDLIAKYELHVKPVITYVVDDFFR</sequence>
<dbReference type="InterPro" id="IPR011856">
    <property type="entry name" value="tRNA_endonuc-like_dom_sf"/>
</dbReference>
<keyword evidence="3" id="KW-0540">Nuclease</keyword>
<dbReference type="SUPFAM" id="SSF52980">
    <property type="entry name" value="Restriction endonuclease-like"/>
    <property type="match status" value="1"/>
</dbReference>
<dbReference type="Gene3D" id="3.40.1350.10">
    <property type="match status" value="1"/>
</dbReference>
<evidence type="ECO:0000259" key="2">
    <source>
        <dbReference type="Pfam" id="PF04471"/>
    </source>
</evidence>
<feature type="domain" description="Restriction endonuclease type IV Mrr" evidence="2">
    <location>
        <begin position="148"/>
        <end position="267"/>
    </location>
</feature>
<dbReference type="GO" id="GO:0015666">
    <property type="term" value="F:restriction endodeoxyribonuclease activity"/>
    <property type="evidence" value="ECO:0007669"/>
    <property type="project" value="TreeGrafter"/>
</dbReference>
<dbReference type="InterPro" id="IPR007560">
    <property type="entry name" value="Restrct_endonuc_IV_Mrr"/>
</dbReference>
<dbReference type="GO" id="GO:0009307">
    <property type="term" value="P:DNA restriction-modification system"/>
    <property type="evidence" value="ECO:0007669"/>
    <property type="project" value="InterPro"/>
</dbReference>
<dbReference type="InterPro" id="IPR052906">
    <property type="entry name" value="Type_IV_Methyl-Rstrct_Enzyme"/>
</dbReference>
<proteinExistence type="predicted"/>
<dbReference type="RefSeq" id="WP_148621864.1">
    <property type="nucleotide sequence ID" value="NZ_SDGZ01000006.1"/>
</dbReference>
<evidence type="ECO:0000313" key="3">
    <source>
        <dbReference type="EMBL" id="TYC50664.1"/>
    </source>
</evidence>
<dbReference type="PANTHER" id="PTHR30015:SF7">
    <property type="entry name" value="TYPE IV METHYL-DIRECTED RESTRICTION ENZYME ECOKMRR"/>
    <property type="match status" value="1"/>
</dbReference>
<dbReference type="Proteomes" id="UP000371977">
    <property type="component" value="Unassembled WGS sequence"/>
</dbReference>
<reference evidence="3 4" key="1">
    <citation type="submission" date="2019-01" db="EMBL/GenBank/DDBJ databases">
        <title>Weissella sp. nov., a novel lactic acid bacterium isolated from animal feces.</title>
        <authorList>
            <person name="Wang L.-T."/>
        </authorList>
    </citation>
    <scope>NUCLEOTIDE SEQUENCE [LARGE SCALE GENOMIC DNA]</scope>
    <source>
        <strain evidence="3 4">8H-2</strain>
    </source>
</reference>
<organism evidence="3 4">
    <name type="scientific">Weissella muntiaci</name>
    <dbReference type="NCBI Taxonomy" id="2508881"/>
    <lineage>
        <taxon>Bacteria</taxon>
        <taxon>Bacillati</taxon>
        <taxon>Bacillota</taxon>
        <taxon>Bacilli</taxon>
        <taxon>Lactobacillales</taxon>
        <taxon>Lactobacillaceae</taxon>
        <taxon>Weissella</taxon>
    </lineage>
</organism>
<keyword evidence="3" id="KW-0255">Endonuclease</keyword>
<dbReference type="PANTHER" id="PTHR30015">
    <property type="entry name" value="MRR RESTRICTION SYSTEM PROTEIN"/>
    <property type="match status" value="1"/>
</dbReference>
<comment type="caution">
    <text evidence="3">The sequence shown here is derived from an EMBL/GenBank/DDBJ whole genome shotgun (WGS) entry which is preliminary data.</text>
</comment>
<dbReference type="AlphaFoldDB" id="A0A6C2C9Q7"/>
<dbReference type="Pfam" id="PF04471">
    <property type="entry name" value="Mrr_cat"/>
    <property type="match status" value="1"/>
</dbReference>
<protein>
    <submittedName>
        <fullName evidence="3">Restriction endonuclease</fullName>
    </submittedName>
</protein>
<gene>
    <name evidence="3" type="ORF">ESZ50_01640</name>
</gene>
<evidence type="ECO:0000313" key="4">
    <source>
        <dbReference type="Proteomes" id="UP000371977"/>
    </source>
</evidence>
<keyword evidence="4" id="KW-1185">Reference proteome</keyword>
<keyword evidence="1" id="KW-0378">Hydrolase</keyword>
<evidence type="ECO:0000256" key="1">
    <source>
        <dbReference type="ARBA" id="ARBA00022801"/>
    </source>
</evidence>
<dbReference type="EMBL" id="SDGZ01000006">
    <property type="protein sequence ID" value="TYC50664.1"/>
    <property type="molecule type" value="Genomic_DNA"/>
</dbReference>
<accession>A0A6C2C9Q7</accession>